<dbReference type="InterPro" id="IPR036061">
    <property type="entry name" value="CheW-like_dom_sf"/>
</dbReference>
<dbReference type="SUPFAM" id="SSF50341">
    <property type="entry name" value="CheW-like"/>
    <property type="match status" value="1"/>
</dbReference>
<dbReference type="Pfam" id="PF01584">
    <property type="entry name" value="CheW"/>
    <property type="match status" value="1"/>
</dbReference>
<comment type="subcellular location">
    <subcellularLocation>
        <location evidence="1">Cytoplasm</location>
    </subcellularLocation>
</comment>
<accession>A0AB94IME5</accession>
<feature type="domain" description="CheW-like" evidence="5">
    <location>
        <begin position="3"/>
        <end position="141"/>
    </location>
</feature>
<keyword evidence="4" id="KW-0145">Chemotaxis</keyword>
<dbReference type="InterPro" id="IPR039315">
    <property type="entry name" value="CheW"/>
</dbReference>
<comment type="caution">
    <text evidence="6">The sequence shown here is derived from an EMBL/GenBank/DDBJ whole genome shotgun (WGS) entry which is preliminary data.</text>
</comment>
<reference evidence="6 7" key="1">
    <citation type="journal article" date="2014" name="Environ. Microbiol.">
        <title>The nitrate-ammonifying and nosZ-carrying bacterium Bacillus vireti is a potent source and sink for nitric and nitrous oxide under high nitrate conditions.</title>
        <authorList>
            <person name="Mania D."/>
            <person name="Heylen K."/>
            <person name="van Spanning R.J."/>
            <person name="Frostegard A."/>
        </authorList>
    </citation>
    <scope>NUCLEOTIDE SEQUENCE [LARGE SCALE GENOMIC DNA]</scope>
    <source>
        <strain evidence="6 7">LMG 21834</strain>
    </source>
</reference>
<protein>
    <recommendedName>
        <fullName evidence="2">Chemotaxis protein CheW</fullName>
    </recommendedName>
</protein>
<evidence type="ECO:0000259" key="5">
    <source>
        <dbReference type="PROSITE" id="PS50851"/>
    </source>
</evidence>
<dbReference type="Gene3D" id="2.40.50.180">
    <property type="entry name" value="CheA-289, Domain 4"/>
    <property type="match status" value="1"/>
</dbReference>
<dbReference type="PROSITE" id="PS50851">
    <property type="entry name" value="CHEW"/>
    <property type="match status" value="1"/>
</dbReference>
<dbReference type="Gene3D" id="2.30.30.40">
    <property type="entry name" value="SH3 Domains"/>
    <property type="match status" value="1"/>
</dbReference>
<evidence type="ECO:0000256" key="2">
    <source>
        <dbReference type="ARBA" id="ARBA00021483"/>
    </source>
</evidence>
<dbReference type="GO" id="GO:0007165">
    <property type="term" value="P:signal transduction"/>
    <property type="evidence" value="ECO:0007669"/>
    <property type="project" value="InterPro"/>
</dbReference>
<dbReference type="AlphaFoldDB" id="A0AB94IME5"/>
<evidence type="ECO:0000313" key="6">
    <source>
        <dbReference type="EMBL" id="ETI68113.1"/>
    </source>
</evidence>
<dbReference type="PANTHER" id="PTHR22617">
    <property type="entry name" value="CHEMOTAXIS SENSOR HISTIDINE KINASE-RELATED"/>
    <property type="match status" value="1"/>
</dbReference>
<keyword evidence="3" id="KW-0963">Cytoplasm</keyword>
<evidence type="ECO:0000256" key="4">
    <source>
        <dbReference type="ARBA" id="ARBA00022500"/>
    </source>
</evidence>
<proteinExistence type="predicted"/>
<dbReference type="EMBL" id="ALAN01000077">
    <property type="protein sequence ID" value="ETI68113.1"/>
    <property type="molecule type" value="Genomic_DNA"/>
</dbReference>
<evidence type="ECO:0000256" key="1">
    <source>
        <dbReference type="ARBA" id="ARBA00004496"/>
    </source>
</evidence>
<dbReference type="GO" id="GO:0006935">
    <property type="term" value="P:chemotaxis"/>
    <property type="evidence" value="ECO:0007669"/>
    <property type="project" value="UniProtKB-KW"/>
</dbReference>
<dbReference type="CDD" id="cd00732">
    <property type="entry name" value="CheW"/>
    <property type="match status" value="1"/>
</dbReference>
<dbReference type="PANTHER" id="PTHR22617:SF23">
    <property type="entry name" value="CHEMOTAXIS PROTEIN CHEW"/>
    <property type="match status" value="1"/>
</dbReference>
<evidence type="ECO:0000313" key="7">
    <source>
        <dbReference type="Proteomes" id="UP000018877"/>
    </source>
</evidence>
<dbReference type="FunFam" id="2.40.50.180:FF:000002">
    <property type="entry name" value="Chemotaxis protein CheW"/>
    <property type="match status" value="1"/>
</dbReference>
<dbReference type="InterPro" id="IPR002545">
    <property type="entry name" value="CheW-lke_dom"/>
</dbReference>
<keyword evidence="7" id="KW-1185">Reference proteome</keyword>
<dbReference type="GO" id="GO:0005829">
    <property type="term" value="C:cytosol"/>
    <property type="evidence" value="ECO:0007669"/>
    <property type="project" value="TreeGrafter"/>
</dbReference>
<dbReference type="SMART" id="SM00260">
    <property type="entry name" value="CheW"/>
    <property type="match status" value="1"/>
</dbReference>
<sequence length="141" mass="15870">MEMLKIVAFKLGDEEYGLDIDQVQSIERIEHITRVPNAPSYVKGVINLRGKVNPIIDLRSKLNLGVAQYTENTRVIIVKYEDIELGLIVDQTSDVIDIDPKAIEIISSDNFNADYFRGIAKVDGRLVILIKLAELMQTPTN</sequence>
<dbReference type="RefSeq" id="WP_024029028.1">
    <property type="nucleotide sequence ID" value="NZ_ALAN01000077.1"/>
</dbReference>
<name>A0AB94IME5_9BACI</name>
<organism evidence="6 7">
    <name type="scientific">Neobacillus vireti LMG 21834</name>
    <dbReference type="NCBI Taxonomy" id="1131730"/>
    <lineage>
        <taxon>Bacteria</taxon>
        <taxon>Bacillati</taxon>
        <taxon>Bacillota</taxon>
        <taxon>Bacilli</taxon>
        <taxon>Bacillales</taxon>
        <taxon>Bacillaceae</taxon>
        <taxon>Neobacillus</taxon>
    </lineage>
</organism>
<evidence type="ECO:0000256" key="3">
    <source>
        <dbReference type="ARBA" id="ARBA00022490"/>
    </source>
</evidence>
<dbReference type="Proteomes" id="UP000018877">
    <property type="component" value="Unassembled WGS sequence"/>
</dbReference>
<gene>
    <name evidence="6" type="ORF">BAVI_14224</name>
</gene>